<evidence type="ECO:0000313" key="2">
    <source>
        <dbReference type="EMBL" id="SBR90368.1"/>
    </source>
</evidence>
<sequence length="52" mass="6124">CAIRYILYLLLFCFRGPLYLEVLLYCAPREWHSNFVVSCTMTIKAIIIIIII</sequence>
<feature type="non-terminal residue" evidence="2">
    <location>
        <position position="52"/>
    </location>
</feature>
<feature type="non-terminal residue" evidence="2">
    <location>
        <position position="1"/>
    </location>
</feature>
<accession>A0A1A8QAH3</accession>
<reference evidence="2" key="1">
    <citation type="submission" date="2016-05" db="EMBL/GenBank/DDBJ databases">
        <authorList>
            <person name="Lavstsen T."/>
            <person name="Jespersen J.S."/>
        </authorList>
    </citation>
    <scope>NUCLEOTIDE SEQUENCE</scope>
    <source>
        <tissue evidence="2">Brain</tissue>
    </source>
</reference>
<feature type="transmembrane region" description="Helical" evidence="1">
    <location>
        <begin position="7"/>
        <end position="25"/>
    </location>
</feature>
<feature type="transmembrane region" description="Helical" evidence="1">
    <location>
        <begin position="31"/>
        <end position="51"/>
    </location>
</feature>
<protein>
    <submittedName>
        <fullName evidence="2">Uncharacterized protein</fullName>
    </submittedName>
</protein>
<name>A0A1A8QAH3_9TELE</name>
<keyword evidence="1" id="KW-0472">Membrane</keyword>
<proteinExistence type="predicted"/>
<keyword evidence="1" id="KW-1133">Transmembrane helix</keyword>
<evidence type="ECO:0000256" key="1">
    <source>
        <dbReference type="SAM" id="Phobius"/>
    </source>
</evidence>
<reference evidence="2" key="2">
    <citation type="submission" date="2016-06" db="EMBL/GenBank/DDBJ databases">
        <title>The genome of a short-lived fish provides insights into sex chromosome evolution and the genetic control of aging.</title>
        <authorList>
            <person name="Reichwald K."/>
            <person name="Felder M."/>
            <person name="Petzold A."/>
            <person name="Koch P."/>
            <person name="Groth M."/>
            <person name="Platzer M."/>
        </authorList>
    </citation>
    <scope>NUCLEOTIDE SEQUENCE</scope>
    <source>
        <tissue evidence="2">Brain</tissue>
    </source>
</reference>
<dbReference type="AlphaFoldDB" id="A0A1A8QAH3"/>
<dbReference type="EMBL" id="HAEG01011676">
    <property type="protein sequence ID" value="SBR90368.1"/>
    <property type="molecule type" value="Transcribed_RNA"/>
</dbReference>
<organism evidence="2">
    <name type="scientific">Nothobranchius pienaari</name>
    <dbReference type="NCBI Taxonomy" id="704102"/>
    <lineage>
        <taxon>Eukaryota</taxon>
        <taxon>Metazoa</taxon>
        <taxon>Chordata</taxon>
        <taxon>Craniata</taxon>
        <taxon>Vertebrata</taxon>
        <taxon>Euteleostomi</taxon>
        <taxon>Actinopterygii</taxon>
        <taxon>Neopterygii</taxon>
        <taxon>Teleostei</taxon>
        <taxon>Neoteleostei</taxon>
        <taxon>Acanthomorphata</taxon>
        <taxon>Ovalentaria</taxon>
        <taxon>Atherinomorphae</taxon>
        <taxon>Cyprinodontiformes</taxon>
        <taxon>Nothobranchiidae</taxon>
        <taxon>Nothobranchius</taxon>
    </lineage>
</organism>
<keyword evidence="1" id="KW-0812">Transmembrane</keyword>
<gene>
    <name evidence="2" type="primary">Nfu_g_1_024728</name>
</gene>